<feature type="transmembrane region" description="Helical" evidence="1">
    <location>
        <begin position="6"/>
        <end position="27"/>
    </location>
</feature>
<keyword evidence="1" id="KW-1133">Transmembrane helix</keyword>
<dbReference type="RefSeq" id="YP_010154767.1">
    <property type="nucleotide sequence ID" value="NC_057194.1"/>
</dbReference>
<organism evidence="2">
    <name type="scientific">Amegilla calceifera</name>
    <dbReference type="NCBI Taxonomy" id="597987"/>
    <lineage>
        <taxon>Eukaryota</taxon>
        <taxon>Metazoa</taxon>
        <taxon>Ecdysozoa</taxon>
        <taxon>Arthropoda</taxon>
        <taxon>Hexapoda</taxon>
        <taxon>Insecta</taxon>
        <taxon>Pterygota</taxon>
        <taxon>Neoptera</taxon>
        <taxon>Endopterygota</taxon>
        <taxon>Hymenoptera</taxon>
        <taxon>Apocrita</taxon>
        <taxon>Aculeata</taxon>
        <taxon>Apoidea</taxon>
        <taxon>Anthophila</taxon>
        <taxon>Apidae</taxon>
        <taxon>Amegilla</taxon>
    </lineage>
</organism>
<accession>A0A7U0M7S8</accession>
<evidence type="ECO:0000256" key="1">
    <source>
        <dbReference type="SAM" id="Phobius"/>
    </source>
</evidence>
<gene>
    <name evidence="2" type="primary">atp8</name>
</gene>
<evidence type="ECO:0000313" key="2">
    <source>
        <dbReference type="EMBL" id="QQX28002.1"/>
    </source>
</evidence>
<keyword evidence="1" id="KW-0812">Transmembrane</keyword>
<name>A0A7U0M7S8_9HYME</name>
<reference evidence="2" key="1">
    <citation type="submission" date="2020-11" db="EMBL/GenBank/DDBJ databases">
        <title>First mtgenome sequences from three genera and phylogenetic relationships of the family Apidae based on mtgenome sequences (Hymenoptera: Apoidea).</title>
        <authorList>
            <person name="Wen Z."/>
            <person name="Chen B."/>
        </authorList>
    </citation>
    <scope>NUCLEOTIDE SEQUENCE</scope>
</reference>
<geneLocation type="mitochondrion" evidence="2"/>
<proteinExistence type="predicted"/>
<sequence>MPQMSPMLWTLISLFNFISMFTILLYINSLMIDYKLELNLDIKNNNNNLKWNWLW</sequence>
<keyword evidence="1" id="KW-0472">Membrane</keyword>
<keyword evidence="2" id="KW-0496">Mitochondrion</keyword>
<dbReference type="AlphaFoldDB" id="A0A7U0M7S8"/>
<protein>
    <submittedName>
        <fullName evidence="2">ATP synthase F0 subunit 8</fullName>
    </submittedName>
</protein>
<dbReference type="GeneID" id="67157470"/>
<dbReference type="EMBL" id="MW281320">
    <property type="protein sequence ID" value="QQX28002.1"/>
    <property type="molecule type" value="Genomic_DNA"/>
</dbReference>